<dbReference type="InterPro" id="IPR005467">
    <property type="entry name" value="His_kinase_dom"/>
</dbReference>
<proteinExistence type="predicted"/>
<reference evidence="10 11" key="1">
    <citation type="submission" date="2023-01" db="EMBL/GenBank/DDBJ databases">
        <title>Minimal conservation of predation-associated metabolite biosynthetic gene clusters underscores biosynthetic potential of Myxococcota including descriptions for ten novel species: Archangium lansinium sp. nov., Myxococcus landrumus sp. nov., Nannocystis bai.</title>
        <authorList>
            <person name="Ahearne A."/>
            <person name="Stevens C."/>
            <person name="Dowd S."/>
        </authorList>
    </citation>
    <scope>NUCLEOTIDE SEQUENCE [LARGE SCALE GENOMIC DNA]</scope>
    <source>
        <strain evidence="10 11">WIWO2</strain>
    </source>
</reference>
<dbReference type="PANTHER" id="PTHR42878">
    <property type="entry name" value="TWO-COMPONENT HISTIDINE KINASE"/>
    <property type="match status" value="1"/>
</dbReference>
<keyword evidence="4" id="KW-0547">Nucleotide-binding</keyword>
<dbReference type="GO" id="GO:0016301">
    <property type="term" value="F:kinase activity"/>
    <property type="evidence" value="ECO:0007669"/>
    <property type="project" value="UniProtKB-KW"/>
</dbReference>
<evidence type="ECO:0000256" key="2">
    <source>
        <dbReference type="ARBA" id="ARBA00012438"/>
    </source>
</evidence>
<accession>A0ABT5C3Z1</accession>
<dbReference type="Gene3D" id="1.10.287.130">
    <property type="match status" value="1"/>
</dbReference>
<dbReference type="EMBL" id="JAQNDK010000003">
    <property type="protein sequence ID" value="MDC0681131.1"/>
    <property type="molecule type" value="Genomic_DNA"/>
</dbReference>
<keyword evidence="6" id="KW-0067">ATP-binding</keyword>
<dbReference type="CDD" id="cd00075">
    <property type="entry name" value="HATPase"/>
    <property type="match status" value="1"/>
</dbReference>
<keyword evidence="11" id="KW-1185">Reference proteome</keyword>
<keyword evidence="5 10" id="KW-0418">Kinase</keyword>
<evidence type="ECO:0000256" key="6">
    <source>
        <dbReference type="ARBA" id="ARBA00022840"/>
    </source>
</evidence>
<evidence type="ECO:0000256" key="8">
    <source>
        <dbReference type="SAM" id="MobiDB-lite"/>
    </source>
</evidence>
<evidence type="ECO:0000256" key="3">
    <source>
        <dbReference type="ARBA" id="ARBA00022679"/>
    </source>
</evidence>
<evidence type="ECO:0000256" key="7">
    <source>
        <dbReference type="ARBA" id="ARBA00023012"/>
    </source>
</evidence>
<dbReference type="Pfam" id="PF02518">
    <property type="entry name" value="HATPase_c"/>
    <property type="match status" value="1"/>
</dbReference>
<comment type="catalytic activity">
    <reaction evidence="1">
        <text>ATP + protein L-histidine = ADP + protein N-phospho-L-histidine.</text>
        <dbReference type="EC" id="2.7.13.3"/>
    </reaction>
</comment>
<organism evidence="10 11">
    <name type="scientific">Sorangium atrum</name>
    <dbReference type="NCBI Taxonomy" id="2995308"/>
    <lineage>
        <taxon>Bacteria</taxon>
        <taxon>Pseudomonadati</taxon>
        <taxon>Myxococcota</taxon>
        <taxon>Polyangia</taxon>
        <taxon>Polyangiales</taxon>
        <taxon>Polyangiaceae</taxon>
        <taxon>Sorangium</taxon>
    </lineage>
</organism>
<evidence type="ECO:0000256" key="4">
    <source>
        <dbReference type="ARBA" id="ARBA00022741"/>
    </source>
</evidence>
<dbReference type="Proteomes" id="UP001217485">
    <property type="component" value="Unassembled WGS sequence"/>
</dbReference>
<keyword evidence="3" id="KW-0808">Transferase</keyword>
<protein>
    <recommendedName>
        <fullName evidence="2">histidine kinase</fullName>
        <ecNumber evidence="2">2.7.13.3</ecNumber>
    </recommendedName>
</protein>
<gene>
    <name evidence="10" type="ORF">POL72_25555</name>
</gene>
<dbReference type="PROSITE" id="PS50109">
    <property type="entry name" value="HIS_KIN"/>
    <property type="match status" value="1"/>
</dbReference>
<comment type="caution">
    <text evidence="10">The sequence shown here is derived from an EMBL/GenBank/DDBJ whole genome shotgun (WGS) entry which is preliminary data.</text>
</comment>
<evidence type="ECO:0000313" key="10">
    <source>
        <dbReference type="EMBL" id="MDC0681131.1"/>
    </source>
</evidence>
<dbReference type="Gene3D" id="3.30.565.10">
    <property type="entry name" value="Histidine kinase-like ATPase, C-terminal domain"/>
    <property type="match status" value="1"/>
</dbReference>
<dbReference type="SUPFAM" id="SSF47384">
    <property type="entry name" value="Homodimeric domain of signal transducing histidine kinase"/>
    <property type="match status" value="1"/>
</dbReference>
<evidence type="ECO:0000313" key="11">
    <source>
        <dbReference type="Proteomes" id="UP001217485"/>
    </source>
</evidence>
<dbReference type="InterPro" id="IPR003661">
    <property type="entry name" value="HisK_dim/P_dom"/>
</dbReference>
<dbReference type="CDD" id="cd00082">
    <property type="entry name" value="HisKA"/>
    <property type="match status" value="1"/>
</dbReference>
<evidence type="ECO:0000259" key="9">
    <source>
        <dbReference type="PROSITE" id="PS50109"/>
    </source>
</evidence>
<dbReference type="SMART" id="SM00388">
    <property type="entry name" value="HisKA"/>
    <property type="match status" value="1"/>
</dbReference>
<dbReference type="SUPFAM" id="SSF55874">
    <property type="entry name" value="ATPase domain of HSP90 chaperone/DNA topoisomerase II/histidine kinase"/>
    <property type="match status" value="1"/>
</dbReference>
<evidence type="ECO:0000256" key="5">
    <source>
        <dbReference type="ARBA" id="ARBA00022777"/>
    </source>
</evidence>
<feature type="region of interest" description="Disordered" evidence="8">
    <location>
        <begin position="213"/>
        <end position="273"/>
    </location>
</feature>
<dbReference type="InterPro" id="IPR050351">
    <property type="entry name" value="BphY/WalK/GraS-like"/>
</dbReference>
<dbReference type="InterPro" id="IPR036890">
    <property type="entry name" value="HATPase_C_sf"/>
</dbReference>
<dbReference type="EC" id="2.7.13.3" evidence="2"/>
<dbReference type="InterPro" id="IPR003594">
    <property type="entry name" value="HATPase_dom"/>
</dbReference>
<keyword evidence="7" id="KW-0902">Two-component regulatory system</keyword>
<dbReference type="RefSeq" id="WP_272098176.1">
    <property type="nucleotide sequence ID" value="NZ_JAQNDK010000003.1"/>
</dbReference>
<dbReference type="SMART" id="SM00387">
    <property type="entry name" value="HATPase_c"/>
    <property type="match status" value="1"/>
</dbReference>
<sequence length="273" mass="28662">MWMDDEFFARVGHDLRGELATMLAGVHYLLRYQKDLGAAPRDMLERVRGAGERLKRLLDEFDNSIWLRADASRPMAIASCDAGELARRAAGHLEEAATARGVRISFDAEPDGGAPVEGDPELLRVAIEYVLGFAILRSRDRPVQIRVSISGGEAVVTVIDEAGPVAPEPLARLLDPFGERAAIPADPVAPRRRERLGLGLAIARGILGAHGGGLTVEPSSERADGSSTEPASGLSPTGLRFSCSLGGVQRGAPPSSPETRGRGGAASASGDGG</sequence>
<evidence type="ECO:0000256" key="1">
    <source>
        <dbReference type="ARBA" id="ARBA00000085"/>
    </source>
</evidence>
<dbReference type="InterPro" id="IPR036097">
    <property type="entry name" value="HisK_dim/P_sf"/>
</dbReference>
<feature type="domain" description="Histidine kinase" evidence="9">
    <location>
        <begin position="10"/>
        <end position="226"/>
    </location>
</feature>
<dbReference type="PANTHER" id="PTHR42878:SF7">
    <property type="entry name" value="SENSOR HISTIDINE KINASE GLRK"/>
    <property type="match status" value="1"/>
</dbReference>
<name>A0ABT5C3Z1_9BACT</name>